<protein>
    <submittedName>
        <fullName evidence="1">Uncharacterized protein</fullName>
    </submittedName>
</protein>
<reference evidence="1" key="1">
    <citation type="journal article" date="2022" name="bioRxiv">
        <title>Population genetic analysis of Ophidiomyces ophidiicola, the causative agent of snake fungal disease, indicates recent introductions to the USA.</title>
        <authorList>
            <person name="Ladner J.T."/>
            <person name="Palmer J.M."/>
            <person name="Ettinger C.L."/>
            <person name="Stajich J.E."/>
            <person name="Farrell T.M."/>
            <person name="Glorioso B.M."/>
            <person name="Lawson B."/>
            <person name="Price S.J."/>
            <person name="Stengle A.G."/>
            <person name="Grear D.A."/>
            <person name="Lorch J.M."/>
        </authorList>
    </citation>
    <scope>NUCLEOTIDE SEQUENCE</scope>
    <source>
        <strain evidence="1">NWHC 24266-5</strain>
    </source>
</reference>
<gene>
    <name evidence="1" type="ORF">LOY88_006710</name>
</gene>
<sequence>MTDTPQLRSAFPRTPRTSKKLQKAESIYNGTSSLLSQKEPDIVTLHDSVTTKSRDVNGPLIPFDIIDPPSQRLYVAAFYVLLNAWRLYEYWQYSDDLDATWLFLKWISIDGFFLFGLPALRIPWLEWAFSASLAVFLLHVLANVFLMFHIPIPFSAWMAAFVKVAYDRELSISERRVNPADILHNSSLILGKQIIHILPEGSAILNPEQHPFCLDEARSTVHLPIRINQTLPIAIELIRFDLETTQNETIVVSQKLLKSMKRQAEQSHKFELLGHRDLLYPASKTGIYQLGKVIDESRLEVHRRLHDTPVVVCPKAIIQESSTHKCKGDLSNLTLEIEGSPPLKIKYSRILNDVDHGVSYQSIQPGNFASNPASELDPPHTNITWPRAQKIKISLNESLEAGGQWTYLIDEIHDAYGNIMNYTELRHRHADFTSQSQRFFVHERPRLSFLGCNSQTSLQAATGETIELPVHFHSVGGGQLADGPFTLGYSFFETFPRDDSQESRDIRDFILGNVSEKPRIKNPGWYSIISISSRFCSGDILEPSSCLLHNPPMPRLSIRKDFIYDKCANNAVGLSVDLDLIGTPPFKIRYSIEHSKGSQTRILSIDSLRGHLDLTPSDAGHYRYRFLDISDHVYDTRSLKSEVPILEQNVKPVASAQFVGPVTSRKACFAEPVSIDVSFLGQRPWELQYELIHNGKRSNHNITSNSEIMTLTIEKLLEGGEYILGLVSVTDKSKCKRSLKEEIKIEARPKRPSAAFGKVDEKRAILALEDKMVDLPLRLEGEAPWRLKYRNILNTQTVPVEKVLWDENSQIQVDQAGKYELLDVSDATCPGTVDPIARVFNVSWIARPSITAVDGHPLDGKTLLEKTEVCEGDEDTMHIKLRGNPPYAVRYEQQYEANSGGISSSIKTLVAAFHSISIRMESSKAGKYSYKFINIGDNLYMREPRDVTPLTVRQLVNPRPSAQFQSQDRNYGFCKEEGDGHETIPIVLEGVPPFTLEIGIKHHSNLRPDIMSIPNINTRQFNLPVPRRYLDLGQHVVSIRKVRDARGCLQTTGYGGSSVRVTISDVPTIIPLESKTDYCVGERISFSLSGYAPFDVYYTFDGMQRRAHTQTTSFRRIAEKPGEFIVTAISDGASGKCKSRKNIKKNIHEMPSVKISRGEVSVVDIHEGGEAEILFEFWGTPPFEFT</sequence>
<organism evidence="1">
    <name type="scientific">Ophidiomyces ophidiicola</name>
    <dbReference type="NCBI Taxonomy" id="1387563"/>
    <lineage>
        <taxon>Eukaryota</taxon>
        <taxon>Fungi</taxon>
        <taxon>Dikarya</taxon>
        <taxon>Ascomycota</taxon>
        <taxon>Pezizomycotina</taxon>
        <taxon>Eurotiomycetes</taxon>
        <taxon>Eurotiomycetidae</taxon>
        <taxon>Onygenales</taxon>
        <taxon>Onygenaceae</taxon>
        <taxon>Ophidiomyces</taxon>
    </lineage>
</organism>
<evidence type="ECO:0000313" key="1">
    <source>
        <dbReference type="EMBL" id="KAI2381622.1"/>
    </source>
</evidence>
<comment type="caution">
    <text evidence="1">The sequence shown here is derived from an EMBL/GenBank/DDBJ whole genome shotgun (WGS) entry which is preliminary data.</text>
</comment>
<accession>A0ACB8UMK9</accession>
<name>A0ACB8UMK9_9EURO</name>
<proteinExistence type="predicted"/>
<dbReference type="EMBL" id="JALBCA010000194">
    <property type="protein sequence ID" value="KAI2381622.1"/>
    <property type="molecule type" value="Genomic_DNA"/>
</dbReference>